<keyword evidence="6 12" id="KW-0418">Kinase</keyword>
<proteinExistence type="predicted"/>
<dbReference type="PROSITE" id="PS50885">
    <property type="entry name" value="HAMP"/>
    <property type="match status" value="1"/>
</dbReference>
<keyword evidence="9" id="KW-0472">Membrane</keyword>
<dbReference type="GO" id="GO:0005886">
    <property type="term" value="C:plasma membrane"/>
    <property type="evidence" value="ECO:0007669"/>
    <property type="project" value="UniProtKB-SubCell"/>
</dbReference>
<dbReference type="EMBL" id="CP001674">
    <property type="protein sequence ID" value="ACT50132.1"/>
    <property type="molecule type" value="Genomic_DNA"/>
</dbReference>
<keyword evidence="4" id="KW-0597">Phosphoprotein</keyword>
<feature type="transmembrane region" description="Helical" evidence="9">
    <location>
        <begin position="186"/>
        <end position="205"/>
    </location>
</feature>
<dbReference type="CDD" id="cd00082">
    <property type="entry name" value="HisKA"/>
    <property type="match status" value="1"/>
</dbReference>
<evidence type="ECO:0000256" key="1">
    <source>
        <dbReference type="ARBA" id="ARBA00000085"/>
    </source>
</evidence>
<dbReference type="InterPro" id="IPR003661">
    <property type="entry name" value="HisK_dim/P_dom"/>
</dbReference>
<comment type="subcellular location">
    <subcellularLocation>
        <location evidence="2">Cell inner membrane</location>
        <topology evidence="2">Multi-pass membrane protein</topology>
    </subcellularLocation>
</comment>
<dbReference type="OrthoDB" id="9804645at2"/>
<evidence type="ECO:0000313" key="13">
    <source>
        <dbReference type="Proteomes" id="UP000002743"/>
    </source>
</evidence>
<dbReference type="PROSITE" id="PS50109">
    <property type="entry name" value="HIS_KIN"/>
    <property type="match status" value="1"/>
</dbReference>
<dbReference type="EC" id="2.7.13.3" evidence="3"/>
<dbReference type="InterPro" id="IPR003594">
    <property type="entry name" value="HATPase_dom"/>
</dbReference>
<dbReference type="InterPro" id="IPR004358">
    <property type="entry name" value="Sig_transdc_His_kin-like_C"/>
</dbReference>
<keyword evidence="9" id="KW-0812">Transmembrane</keyword>
<dbReference type="SUPFAM" id="SSF47384">
    <property type="entry name" value="Homodimeric domain of signal transducing histidine kinase"/>
    <property type="match status" value="1"/>
</dbReference>
<keyword evidence="13" id="KW-1185">Reference proteome</keyword>
<evidence type="ECO:0000256" key="4">
    <source>
        <dbReference type="ARBA" id="ARBA00022553"/>
    </source>
</evidence>
<feature type="domain" description="HAMP" evidence="11">
    <location>
        <begin position="199"/>
        <end position="251"/>
    </location>
</feature>
<dbReference type="FunFam" id="3.30.565.10:FF:000006">
    <property type="entry name" value="Sensor histidine kinase WalK"/>
    <property type="match status" value="1"/>
</dbReference>
<dbReference type="InterPro" id="IPR005467">
    <property type="entry name" value="His_kinase_dom"/>
</dbReference>
<dbReference type="SUPFAM" id="SSF55874">
    <property type="entry name" value="ATPase domain of HSP90 chaperone/DNA topoisomerase II/histidine kinase"/>
    <property type="match status" value="1"/>
</dbReference>
<evidence type="ECO:0000259" key="10">
    <source>
        <dbReference type="PROSITE" id="PS50109"/>
    </source>
</evidence>
<evidence type="ECO:0000313" key="12">
    <source>
        <dbReference type="EMBL" id="ACT50132.1"/>
    </source>
</evidence>
<protein>
    <recommendedName>
        <fullName evidence="3">histidine kinase</fullName>
        <ecNumber evidence="3">2.7.13.3</ecNumber>
    </recommendedName>
</protein>
<dbReference type="GO" id="GO:0000155">
    <property type="term" value="F:phosphorelay sensor kinase activity"/>
    <property type="evidence" value="ECO:0007669"/>
    <property type="project" value="InterPro"/>
</dbReference>
<dbReference type="SMART" id="SM00387">
    <property type="entry name" value="HATPase_c"/>
    <property type="match status" value="1"/>
</dbReference>
<dbReference type="Gene3D" id="1.10.287.130">
    <property type="match status" value="1"/>
</dbReference>
<evidence type="ECO:0000256" key="8">
    <source>
        <dbReference type="SAM" id="Coils"/>
    </source>
</evidence>
<dbReference type="PRINTS" id="PR00344">
    <property type="entry name" value="BCTRLSENSOR"/>
</dbReference>
<comment type="catalytic activity">
    <reaction evidence="1">
        <text>ATP + protein L-histidine = ADP + protein N-phospho-L-histidine.</text>
        <dbReference type="EC" id="2.7.13.3"/>
    </reaction>
</comment>
<dbReference type="AlphaFoldDB" id="C6XC57"/>
<feature type="domain" description="Histidine kinase" evidence="10">
    <location>
        <begin position="259"/>
        <end position="475"/>
    </location>
</feature>
<evidence type="ECO:0000256" key="2">
    <source>
        <dbReference type="ARBA" id="ARBA00004429"/>
    </source>
</evidence>
<dbReference type="InterPro" id="IPR036890">
    <property type="entry name" value="HATPase_C_sf"/>
</dbReference>
<gene>
    <name evidence="12" type="ordered locus">Msip34_0884</name>
</gene>
<keyword evidence="8" id="KW-0175">Coiled coil</keyword>
<dbReference type="SMART" id="SM00388">
    <property type="entry name" value="HisKA"/>
    <property type="match status" value="1"/>
</dbReference>
<evidence type="ECO:0000256" key="6">
    <source>
        <dbReference type="ARBA" id="ARBA00022777"/>
    </source>
</evidence>
<dbReference type="InterPro" id="IPR036097">
    <property type="entry name" value="HisK_dim/P_sf"/>
</dbReference>
<dbReference type="CDD" id="cd00075">
    <property type="entry name" value="HATPase"/>
    <property type="match status" value="1"/>
</dbReference>
<dbReference type="KEGG" id="mei:Msip34_0884"/>
<sequence length="480" mass="53293" precursor="true">MRIAYPRSFLKLLLFGFALTMLPLLFAFGNAAVYLDRLADKSRTTVAQSVQATRASRAIAEQLMLMERSARQYFVLHDVQLLVNFTRAHEQFADAIDELSGLSITASQAEALKAINQQEDKLYDTVVQLQPTPETAKAAIAEFLDLSDQAQNILRENNRLIDRESAILARTAEQTQEMLISQTMTLIPVALLVAAVITFLVAQPIKRMDAAIRRLGEGKYDEPISIDGPGDLHNLGIRLDWLRAQLDELNQQKQRFLRHVSHELKTPLTAIREGSELLSDEIGGALSPQQKEIANILRESSMRLQKMIENLLNYSAVQYQKPQLELSGFDFPTLLENVLNSYALTMSSKQITIERDCETVHLKADAEKVATIVDNLISNAIKYTPKSGTIRLRTRQTNDSLVFEVHDGGPGVMAADKAKLFDPFYKGNGVYESLVSGSGLGLSIAKEYVDAHGGEIMLLPSDHGAHFQVRLPLHPASKAA</sequence>
<keyword evidence="9" id="KW-1133">Transmembrane helix</keyword>
<dbReference type="Gene3D" id="6.10.340.10">
    <property type="match status" value="1"/>
</dbReference>
<dbReference type="Gene3D" id="3.30.565.10">
    <property type="entry name" value="Histidine kinase-like ATPase, C-terminal domain"/>
    <property type="match status" value="1"/>
</dbReference>
<dbReference type="PANTHER" id="PTHR43711:SF1">
    <property type="entry name" value="HISTIDINE KINASE 1"/>
    <property type="match status" value="1"/>
</dbReference>
<dbReference type="InterPro" id="IPR050736">
    <property type="entry name" value="Sensor_HK_Regulatory"/>
</dbReference>
<evidence type="ECO:0000256" key="5">
    <source>
        <dbReference type="ARBA" id="ARBA00022679"/>
    </source>
</evidence>
<dbReference type="InterPro" id="IPR003660">
    <property type="entry name" value="HAMP_dom"/>
</dbReference>
<dbReference type="eggNOG" id="COG2205">
    <property type="taxonomic scope" value="Bacteria"/>
</dbReference>
<evidence type="ECO:0000256" key="9">
    <source>
        <dbReference type="SAM" id="Phobius"/>
    </source>
</evidence>
<dbReference type="HOGENOM" id="CLU_000445_89_23_4"/>
<feature type="coiled-coil region" evidence="8">
    <location>
        <begin position="232"/>
        <end position="259"/>
    </location>
</feature>
<reference evidence="12 13" key="2">
    <citation type="journal article" date="2011" name="J. Bacteriol.">
        <title>Genomes of three methylotrophs from a single niche uncover genetic and metabolic divergence of Methylophilaceae.</title>
        <authorList>
            <person name="Lapidus A."/>
            <person name="Clum A."/>
            <person name="Labutti K."/>
            <person name="Kaluzhnaya M.G."/>
            <person name="Lim S."/>
            <person name="Beck D.A."/>
            <person name="Glavina Del Rio T."/>
            <person name="Nolan M."/>
            <person name="Mavromatis K."/>
            <person name="Huntemann M."/>
            <person name="Lucas S."/>
            <person name="Lidstrom M.E."/>
            <person name="Ivanova N."/>
            <person name="Chistoserdova L."/>
        </authorList>
    </citation>
    <scope>NUCLEOTIDE SEQUENCE [LARGE SCALE GENOMIC DNA]</scope>
    <source>
        <strain evidence="12 13">SIP3-4</strain>
    </source>
</reference>
<evidence type="ECO:0000259" key="11">
    <source>
        <dbReference type="PROSITE" id="PS50885"/>
    </source>
</evidence>
<keyword evidence="5" id="KW-0808">Transferase</keyword>
<keyword evidence="7" id="KW-0902">Two-component regulatory system</keyword>
<dbReference type="Pfam" id="PF02518">
    <property type="entry name" value="HATPase_c"/>
    <property type="match status" value="1"/>
</dbReference>
<organism evidence="12 13">
    <name type="scientific">Methylovorus glucosotrophus (strain SIP3-4)</name>
    <dbReference type="NCBI Taxonomy" id="582744"/>
    <lineage>
        <taxon>Bacteria</taxon>
        <taxon>Pseudomonadati</taxon>
        <taxon>Pseudomonadota</taxon>
        <taxon>Betaproteobacteria</taxon>
        <taxon>Nitrosomonadales</taxon>
        <taxon>Methylophilaceae</taxon>
        <taxon>Methylovorus</taxon>
    </lineage>
</organism>
<evidence type="ECO:0000256" key="3">
    <source>
        <dbReference type="ARBA" id="ARBA00012438"/>
    </source>
</evidence>
<dbReference type="STRING" id="582744.Msip34_0884"/>
<reference evidence="13" key="1">
    <citation type="submission" date="2009-07" db="EMBL/GenBank/DDBJ databases">
        <title>Complete sequence of chromosome of Methylovorus sp. SIP3-4.</title>
        <authorList>
            <person name="Lucas S."/>
            <person name="Copeland A."/>
            <person name="Lapidus A."/>
            <person name="Glavina del Rio T."/>
            <person name="Tice H."/>
            <person name="Bruce D."/>
            <person name="Goodwin L."/>
            <person name="Pitluck S."/>
            <person name="Clum A."/>
            <person name="Larimer F."/>
            <person name="Land M."/>
            <person name="Hauser L."/>
            <person name="Kyrpides N."/>
            <person name="Mikhailova N."/>
            <person name="Kayluzhnaya M."/>
            <person name="Chistoserdova L."/>
        </authorList>
    </citation>
    <scope>NUCLEOTIDE SEQUENCE [LARGE SCALE GENOMIC DNA]</scope>
    <source>
        <strain evidence="13">SIP3-4</strain>
    </source>
</reference>
<name>C6XC57_METGS</name>
<dbReference type="Proteomes" id="UP000002743">
    <property type="component" value="Chromosome"/>
</dbReference>
<dbReference type="Pfam" id="PF00512">
    <property type="entry name" value="HisKA"/>
    <property type="match status" value="1"/>
</dbReference>
<evidence type="ECO:0000256" key="7">
    <source>
        <dbReference type="ARBA" id="ARBA00023012"/>
    </source>
</evidence>
<accession>C6XC57</accession>
<dbReference type="PANTHER" id="PTHR43711">
    <property type="entry name" value="TWO-COMPONENT HISTIDINE KINASE"/>
    <property type="match status" value="1"/>
</dbReference>